<evidence type="ECO:0000256" key="1">
    <source>
        <dbReference type="ARBA" id="ARBA00004498"/>
    </source>
</evidence>
<evidence type="ECO:0000256" key="11">
    <source>
        <dbReference type="SAM" id="SignalP"/>
    </source>
</evidence>
<evidence type="ECO:0000313" key="12">
    <source>
        <dbReference type="EnsemblMetazoa" id="CLYHEMP001882.1"/>
    </source>
</evidence>
<evidence type="ECO:0000256" key="5">
    <source>
        <dbReference type="ARBA" id="ARBA00022530"/>
    </source>
</evidence>
<keyword evidence="7" id="KW-1015">Disulfide bond</keyword>
<evidence type="ECO:0000256" key="4">
    <source>
        <dbReference type="ARBA" id="ARBA00022525"/>
    </source>
</evidence>
<dbReference type="GO" id="GO:0005615">
    <property type="term" value="C:extracellular space"/>
    <property type="evidence" value="ECO:0007669"/>
    <property type="project" value="TreeGrafter"/>
</dbReference>
<dbReference type="GO" id="GO:0005125">
    <property type="term" value="F:cytokine activity"/>
    <property type="evidence" value="ECO:0007669"/>
    <property type="project" value="TreeGrafter"/>
</dbReference>
<dbReference type="Gene3D" id="3.30.2460.20">
    <property type="match status" value="1"/>
</dbReference>
<sequence length="365" mass="42842">MLWTKMFVLMTFYVGASHQVLEWLDEHVHKVQDWEVKDCESNRVPFSKRQRNICKRNLGYMQFLAKSIPSIKHECRVAFTHEQWNCDVILNSPNFDRSIDAATKESAAVQALAAAKILHTTINDCGLKGMCKKCADREEVIPADRPRSAGEEKLEVIIHQSGACEEMFPQPMNFIKRFLKVGRKKMAEYKQSWPEKYAQENINFHNKQAGLEVAYETRSPRCYCPGIFPVCYTKICYTAMDHFYKVGRKIREMYYKARKVRITDDGNFVPVHEPNRPIEKKELIYAEEFNVCDTKEGLKDRPCSIDEEMFKITRYPYCKDMCCGKNQYKSRPSKLIWECNCKFKWCCEVKCQTCSEDQIRYTCTQ</sequence>
<name>A0A7M5WQH0_9CNID</name>
<evidence type="ECO:0000256" key="2">
    <source>
        <dbReference type="ARBA" id="ARBA00005683"/>
    </source>
</evidence>
<keyword evidence="3 10" id="KW-0217">Developmental protein</keyword>
<dbReference type="SMART" id="SM00097">
    <property type="entry name" value="WNT1"/>
    <property type="match status" value="1"/>
</dbReference>
<comment type="similarity">
    <text evidence="2 10">Belongs to the Wnt family.</text>
</comment>
<dbReference type="RefSeq" id="XP_066914512.1">
    <property type="nucleotide sequence ID" value="XM_067058411.1"/>
</dbReference>
<organism evidence="12 13">
    <name type="scientific">Clytia hemisphaerica</name>
    <dbReference type="NCBI Taxonomy" id="252671"/>
    <lineage>
        <taxon>Eukaryota</taxon>
        <taxon>Metazoa</taxon>
        <taxon>Cnidaria</taxon>
        <taxon>Hydrozoa</taxon>
        <taxon>Hydroidolina</taxon>
        <taxon>Leptothecata</taxon>
        <taxon>Obeliida</taxon>
        <taxon>Clytiidae</taxon>
        <taxon>Clytia</taxon>
    </lineage>
</organism>
<evidence type="ECO:0000256" key="7">
    <source>
        <dbReference type="ARBA" id="ARBA00023157"/>
    </source>
</evidence>
<dbReference type="GO" id="GO:0045165">
    <property type="term" value="P:cell fate commitment"/>
    <property type="evidence" value="ECO:0007669"/>
    <property type="project" value="TreeGrafter"/>
</dbReference>
<comment type="function">
    <text evidence="10">Ligand for members of the frizzled family of seven transmembrane receptors.</text>
</comment>
<keyword evidence="13" id="KW-1185">Reference proteome</keyword>
<accession>A0A7M5WQH0</accession>
<dbReference type="PANTHER" id="PTHR12027:SF101">
    <property type="entry name" value="PROTEIN WNT-4"/>
    <property type="match status" value="1"/>
</dbReference>
<dbReference type="InterPro" id="IPR005817">
    <property type="entry name" value="Wnt"/>
</dbReference>
<keyword evidence="11" id="KW-0732">Signal</keyword>
<dbReference type="AlphaFoldDB" id="A0A7M5WQH0"/>
<keyword evidence="9" id="KW-0449">Lipoprotein</keyword>
<feature type="chain" id="PRO_5029452516" description="Protein Wnt" evidence="11">
    <location>
        <begin position="19"/>
        <end position="365"/>
    </location>
</feature>
<evidence type="ECO:0000256" key="3">
    <source>
        <dbReference type="ARBA" id="ARBA00022473"/>
    </source>
</evidence>
<keyword evidence="6 10" id="KW-0879">Wnt signaling pathway</keyword>
<dbReference type="Proteomes" id="UP000594262">
    <property type="component" value="Unplaced"/>
</dbReference>
<comment type="subcellular location">
    <subcellularLocation>
        <location evidence="1 10">Secreted</location>
        <location evidence="1 10">Extracellular space</location>
        <location evidence="1 10">Extracellular matrix</location>
    </subcellularLocation>
</comment>
<proteinExistence type="inferred from homology"/>
<dbReference type="GO" id="GO:0005109">
    <property type="term" value="F:frizzled binding"/>
    <property type="evidence" value="ECO:0007669"/>
    <property type="project" value="TreeGrafter"/>
</dbReference>
<dbReference type="PANTHER" id="PTHR12027">
    <property type="entry name" value="WNT RELATED"/>
    <property type="match status" value="1"/>
</dbReference>
<keyword evidence="4" id="KW-0964">Secreted</keyword>
<protein>
    <recommendedName>
        <fullName evidence="10">Protein Wnt</fullName>
    </recommendedName>
</protein>
<dbReference type="Pfam" id="PF00110">
    <property type="entry name" value="wnt"/>
    <property type="match status" value="1"/>
</dbReference>
<dbReference type="InterPro" id="IPR043158">
    <property type="entry name" value="Wnt_C"/>
</dbReference>
<evidence type="ECO:0000256" key="8">
    <source>
        <dbReference type="ARBA" id="ARBA00023180"/>
    </source>
</evidence>
<evidence type="ECO:0000256" key="6">
    <source>
        <dbReference type="ARBA" id="ARBA00022687"/>
    </source>
</evidence>
<keyword evidence="8" id="KW-0325">Glycoprotein</keyword>
<dbReference type="EnsemblMetazoa" id="CLYHEMT001882.1">
    <property type="protein sequence ID" value="CLYHEMP001882.1"/>
    <property type="gene ID" value="CLYHEMG001882"/>
</dbReference>
<reference evidence="12" key="1">
    <citation type="submission" date="2021-01" db="UniProtKB">
        <authorList>
            <consortium name="EnsemblMetazoa"/>
        </authorList>
    </citation>
    <scope>IDENTIFICATION</scope>
</reference>
<evidence type="ECO:0000313" key="13">
    <source>
        <dbReference type="Proteomes" id="UP000594262"/>
    </source>
</evidence>
<dbReference type="GO" id="GO:0030182">
    <property type="term" value="P:neuron differentiation"/>
    <property type="evidence" value="ECO:0007669"/>
    <property type="project" value="TreeGrafter"/>
</dbReference>
<dbReference type="OrthoDB" id="5945655at2759"/>
<dbReference type="GO" id="GO:0060070">
    <property type="term" value="P:canonical Wnt signaling pathway"/>
    <property type="evidence" value="ECO:0007669"/>
    <property type="project" value="TreeGrafter"/>
</dbReference>
<evidence type="ECO:0000256" key="9">
    <source>
        <dbReference type="ARBA" id="ARBA00023288"/>
    </source>
</evidence>
<keyword evidence="5" id="KW-0272">Extracellular matrix</keyword>
<feature type="signal peptide" evidence="11">
    <location>
        <begin position="1"/>
        <end position="18"/>
    </location>
</feature>
<dbReference type="GeneID" id="136801752"/>
<evidence type="ECO:0000256" key="10">
    <source>
        <dbReference type="RuleBase" id="RU003500"/>
    </source>
</evidence>